<feature type="transmembrane region" description="Helical" evidence="2">
    <location>
        <begin position="98"/>
        <end position="119"/>
    </location>
</feature>
<feature type="chain" id="PRO_5003852083" evidence="3">
    <location>
        <begin position="18"/>
        <end position="258"/>
    </location>
</feature>
<dbReference type="InParanoid" id="K1VE23"/>
<organism evidence="4 5">
    <name type="scientific">Trichosporon asahii var. asahii (strain CBS 8904)</name>
    <name type="common">Yeast</name>
    <dbReference type="NCBI Taxonomy" id="1220162"/>
    <lineage>
        <taxon>Eukaryota</taxon>
        <taxon>Fungi</taxon>
        <taxon>Dikarya</taxon>
        <taxon>Basidiomycota</taxon>
        <taxon>Agaricomycotina</taxon>
        <taxon>Tremellomycetes</taxon>
        <taxon>Trichosporonales</taxon>
        <taxon>Trichosporonaceae</taxon>
        <taxon>Trichosporon</taxon>
    </lineage>
</organism>
<evidence type="ECO:0000313" key="4">
    <source>
        <dbReference type="EMBL" id="EKC99105.1"/>
    </source>
</evidence>
<evidence type="ECO:0000256" key="2">
    <source>
        <dbReference type="SAM" id="Phobius"/>
    </source>
</evidence>
<reference evidence="4 5" key="1">
    <citation type="journal article" date="2012" name="Eukaryot. Cell">
        <title>Genome sequence of the Trichosporon asahii environmental strain CBS 8904.</title>
        <authorList>
            <person name="Yang R.Y."/>
            <person name="Li H.T."/>
            <person name="Zhu H."/>
            <person name="Zhou G.P."/>
            <person name="Wang M."/>
            <person name="Wang L."/>
        </authorList>
    </citation>
    <scope>NUCLEOTIDE SEQUENCE [LARGE SCALE GENOMIC DNA]</scope>
    <source>
        <strain evidence="4 5">CBS 8904</strain>
    </source>
</reference>
<feature type="signal peptide" evidence="3">
    <location>
        <begin position="1"/>
        <end position="17"/>
    </location>
</feature>
<feature type="transmembrane region" description="Helical" evidence="2">
    <location>
        <begin position="32"/>
        <end position="51"/>
    </location>
</feature>
<keyword evidence="3" id="KW-0732">Signal</keyword>
<dbReference type="Proteomes" id="UP000006757">
    <property type="component" value="Unassembled WGS sequence"/>
</dbReference>
<dbReference type="EMBL" id="AMBO01000376">
    <property type="protein sequence ID" value="EKC99105.1"/>
    <property type="molecule type" value="Genomic_DNA"/>
</dbReference>
<keyword evidence="2" id="KW-0472">Membrane</keyword>
<dbReference type="AlphaFoldDB" id="K1VE23"/>
<gene>
    <name evidence="4" type="ORF">A1Q2_06646</name>
</gene>
<evidence type="ECO:0000256" key="3">
    <source>
        <dbReference type="SAM" id="SignalP"/>
    </source>
</evidence>
<keyword evidence="5" id="KW-1185">Reference proteome</keyword>
<feature type="compositionally biased region" description="Polar residues" evidence="1">
    <location>
        <begin position="229"/>
        <end position="245"/>
    </location>
</feature>
<keyword evidence="2" id="KW-0812">Transmembrane</keyword>
<evidence type="ECO:0000313" key="5">
    <source>
        <dbReference type="Proteomes" id="UP000006757"/>
    </source>
</evidence>
<name>K1VE23_TRIAC</name>
<feature type="transmembrane region" description="Helical" evidence="2">
    <location>
        <begin position="63"/>
        <end position="86"/>
    </location>
</feature>
<keyword evidence="2" id="KW-1133">Transmembrane helix</keyword>
<proteinExistence type="predicted"/>
<protein>
    <submittedName>
        <fullName evidence="4">Uncharacterized protein</fullName>
    </submittedName>
</protein>
<sequence>MLELALVVTALVQPAAAGMAVAESAKRTFTFGLKVVFAVFTSGTYGNLGFLEPMHIGESEDDSCLAAGSYGVSMLGAGGGSSWAPVETPSEVWAEARGAVAGSVLGAAALIALLVWYFLRCVRAVRGNYAIDLQDEGEVEPLSAMEALVTPLAMSRRSTSIGKKDMSVPRLLSEGYTAAQLSGVGHLDAGEAGPSTHTWEPEDDAAYADTVLKKRPSNLRSGPVRDSSRNQTASAEGEVFSNTGAQCGEKATSLGATA</sequence>
<feature type="region of interest" description="Disordered" evidence="1">
    <location>
        <begin position="214"/>
        <end position="258"/>
    </location>
</feature>
<evidence type="ECO:0000256" key="1">
    <source>
        <dbReference type="SAM" id="MobiDB-lite"/>
    </source>
</evidence>
<accession>K1VE23</accession>
<dbReference type="HOGENOM" id="CLU_094332_0_0_1"/>
<comment type="caution">
    <text evidence="4">The sequence shown here is derived from an EMBL/GenBank/DDBJ whole genome shotgun (WGS) entry which is preliminary data.</text>
</comment>